<accession>A0A1S9T0X7</accession>
<evidence type="ECO:0000259" key="1">
    <source>
        <dbReference type="Pfam" id="PF02754"/>
    </source>
</evidence>
<dbReference type="AlphaFoldDB" id="A0A1S9T0X7"/>
<feature type="domain" description="Cysteine-rich" evidence="1">
    <location>
        <begin position="2"/>
        <end position="58"/>
    </location>
</feature>
<dbReference type="PANTHER" id="PTHR30296:SF0">
    <property type="entry name" value="LACTATE UTILIZATION PROTEIN A"/>
    <property type="match status" value="1"/>
</dbReference>
<dbReference type="InterPro" id="IPR004017">
    <property type="entry name" value="Cys_rich_dom"/>
</dbReference>
<dbReference type="GO" id="GO:0005829">
    <property type="term" value="C:cytosol"/>
    <property type="evidence" value="ECO:0007669"/>
    <property type="project" value="TreeGrafter"/>
</dbReference>
<reference evidence="2 3" key="1">
    <citation type="submission" date="2017-01" db="EMBL/GenBank/DDBJ databases">
        <title>Bacillus cereus isolates.</title>
        <authorList>
            <person name="Beno S.M."/>
        </authorList>
    </citation>
    <scope>NUCLEOTIDE SEQUENCE [LARGE SCALE GENOMIC DNA]</scope>
    <source>
        <strain evidence="2 3">FSL W7-1108</strain>
    </source>
</reference>
<proteinExistence type="predicted"/>
<dbReference type="PANTHER" id="PTHR30296">
    <property type="entry name" value="UNCHARACTERIZED PROTEIN YKGE"/>
    <property type="match status" value="1"/>
</dbReference>
<dbReference type="EMBL" id="MUAI01000051">
    <property type="protein sequence ID" value="OOR03271.1"/>
    <property type="molecule type" value="Genomic_DNA"/>
</dbReference>
<comment type="caution">
    <text evidence="2">The sequence shown here is derived from an EMBL/GenBank/DDBJ whole genome shotgun (WGS) entry which is preliminary data.</text>
</comment>
<sequence length="66" mass="7398">MTCLSDVFFPQVGKSIVEVMKQCGVGLDFPEGQTCCGQPAYNSGYQKEAKLVAKQRYKKRMFSIVK</sequence>
<dbReference type="Pfam" id="PF02754">
    <property type="entry name" value="CCG"/>
    <property type="match status" value="1"/>
</dbReference>
<dbReference type="GO" id="GO:0016491">
    <property type="term" value="F:oxidoreductase activity"/>
    <property type="evidence" value="ECO:0007669"/>
    <property type="project" value="UniProtKB-ARBA"/>
</dbReference>
<protein>
    <submittedName>
        <fullName evidence="2">Lactate utilization protein A</fullName>
    </submittedName>
</protein>
<gene>
    <name evidence="2" type="ORF">BW900_27965</name>
</gene>
<organism evidence="2 3">
    <name type="scientific">Bacillus mycoides</name>
    <dbReference type="NCBI Taxonomy" id="1405"/>
    <lineage>
        <taxon>Bacteria</taxon>
        <taxon>Bacillati</taxon>
        <taxon>Bacillota</taxon>
        <taxon>Bacilli</taxon>
        <taxon>Bacillales</taxon>
        <taxon>Bacillaceae</taxon>
        <taxon>Bacillus</taxon>
        <taxon>Bacillus cereus group</taxon>
    </lineage>
</organism>
<evidence type="ECO:0000313" key="2">
    <source>
        <dbReference type="EMBL" id="OOR03271.1"/>
    </source>
</evidence>
<dbReference type="Proteomes" id="UP000190696">
    <property type="component" value="Unassembled WGS sequence"/>
</dbReference>
<name>A0A1S9T0X7_BACMY</name>
<evidence type="ECO:0000313" key="3">
    <source>
        <dbReference type="Proteomes" id="UP000190696"/>
    </source>
</evidence>